<evidence type="ECO:0000313" key="2">
    <source>
        <dbReference type="Proteomes" id="UP000647133"/>
    </source>
</evidence>
<reference evidence="1 2" key="1">
    <citation type="submission" date="2020-09" db="EMBL/GenBank/DDBJ databases">
        <title>Echinicola sp. CAU 1574 isolated from sand of Sido Beach.</title>
        <authorList>
            <person name="Kim W."/>
        </authorList>
    </citation>
    <scope>NUCLEOTIDE SEQUENCE [LARGE SCALE GENOMIC DNA]</scope>
    <source>
        <strain evidence="1 2">CAU 1574</strain>
    </source>
</reference>
<gene>
    <name evidence="1" type="ORF">IFO69_12890</name>
</gene>
<proteinExistence type="predicted"/>
<comment type="caution">
    <text evidence="1">The sequence shown here is derived from an EMBL/GenBank/DDBJ whole genome shotgun (WGS) entry which is preliminary data.</text>
</comment>
<dbReference type="InterPro" id="IPR011009">
    <property type="entry name" value="Kinase-like_dom_sf"/>
</dbReference>
<name>A0ABR9ALG1_9BACT</name>
<dbReference type="RefSeq" id="WP_192010536.1">
    <property type="nucleotide sequence ID" value="NZ_JACYTQ010000004.1"/>
</dbReference>
<sequence length="259" mass="30729">MKKIIHIHDQFKHLRKYLEEIPEKFEERGVVIYNERNQVRTDVVQGEKIVVKSFRKIYLANRFIYAYLRPSKAKRAYEYALMLQQEGINTPQPVAFIDCIENGMLKAGYFVSVYTDYKPLSSFDTHDVAKSREMLECLARFTLNLHLHKIYHEDYTLGNILYHEQNGQYDFALIDNNRLKQVRISESDAVKSLNRLGFQPEAMTYLIRRYMELRGTNALKGLKLFYDYKYEASLRYGAKTRLKKLRDQFLGKRKLGNHC</sequence>
<keyword evidence="2" id="KW-1185">Reference proteome</keyword>
<organism evidence="1 2">
    <name type="scientific">Echinicola arenosa</name>
    <dbReference type="NCBI Taxonomy" id="2774144"/>
    <lineage>
        <taxon>Bacteria</taxon>
        <taxon>Pseudomonadati</taxon>
        <taxon>Bacteroidota</taxon>
        <taxon>Cytophagia</taxon>
        <taxon>Cytophagales</taxon>
        <taxon>Cyclobacteriaceae</taxon>
        <taxon>Echinicola</taxon>
    </lineage>
</organism>
<dbReference type="Pfam" id="PF06293">
    <property type="entry name" value="Kdo"/>
    <property type="match status" value="1"/>
</dbReference>
<evidence type="ECO:0000313" key="1">
    <source>
        <dbReference type="EMBL" id="MBD8489645.1"/>
    </source>
</evidence>
<keyword evidence="1" id="KW-0808">Transferase</keyword>
<dbReference type="Proteomes" id="UP000647133">
    <property type="component" value="Unassembled WGS sequence"/>
</dbReference>
<dbReference type="EMBL" id="JACYTQ010000004">
    <property type="protein sequence ID" value="MBD8489645.1"/>
    <property type="molecule type" value="Genomic_DNA"/>
</dbReference>
<protein>
    <submittedName>
        <fullName evidence="1">Lipopolysaccharide kinase</fullName>
    </submittedName>
</protein>
<dbReference type="Gene3D" id="1.10.510.10">
    <property type="entry name" value="Transferase(Phosphotransferase) domain 1"/>
    <property type="match status" value="1"/>
</dbReference>
<accession>A0ABR9ALG1</accession>
<dbReference type="GO" id="GO:0016301">
    <property type="term" value="F:kinase activity"/>
    <property type="evidence" value="ECO:0007669"/>
    <property type="project" value="UniProtKB-KW"/>
</dbReference>
<dbReference type="SUPFAM" id="SSF56112">
    <property type="entry name" value="Protein kinase-like (PK-like)"/>
    <property type="match status" value="1"/>
</dbReference>
<keyword evidence="1" id="KW-0418">Kinase</keyword>